<keyword evidence="2" id="KW-1185">Reference proteome</keyword>
<dbReference type="EMBL" id="CP077683">
    <property type="protein sequence ID" value="QXE92678.1"/>
    <property type="molecule type" value="Genomic_DNA"/>
</dbReference>
<gene>
    <name evidence="1" type="ORF">KP001_09220</name>
</gene>
<accession>A0ABX8LQZ9</accession>
<dbReference type="RefSeq" id="WP_217289226.1">
    <property type="nucleotide sequence ID" value="NZ_CP077683.1"/>
</dbReference>
<sequence length="107" mass="12103">MKANAKMAEELKQLDVEIEVTLAEQSRAFQKYMQTALHLRRALRQTVQLSDQEWTERIIRITKCLRDDLGSIEINAAALTLIAQSAARAGMRHLKVGQDPTADKPFP</sequence>
<evidence type="ECO:0000313" key="2">
    <source>
        <dbReference type="Proteomes" id="UP000683559"/>
    </source>
</evidence>
<dbReference type="Proteomes" id="UP000683559">
    <property type="component" value="Chromosome"/>
</dbReference>
<name>A0ABX8LQZ9_9BACT</name>
<protein>
    <submittedName>
        <fullName evidence="1">Uncharacterized protein</fullName>
    </submittedName>
</protein>
<organism evidence="1 2">
    <name type="scientific">Geomonas subterranea</name>
    <dbReference type="NCBI Taxonomy" id="2847989"/>
    <lineage>
        <taxon>Bacteria</taxon>
        <taxon>Pseudomonadati</taxon>
        <taxon>Thermodesulfobacteriota</taxon>
        <taxon>Desulfuromonadia</taxon>
        <taxon>Geobacterales</taxon>
        <taxon>Geobacteraceae</taxon>
        <taxon>Geomonas</taxon>
    </lineage>
</organism>
<evidence type="ECO:0000313" key="1">
    <source>
        <dbReference type="EMBL" id="QXE92678.1"/>
    </source>
</evidence>
<proteinExistence type="predicted"/>
<reference evidence="1 2" key="1">
    <citation type="submission" date="2021-06" db="EMBL/GenBank/DDBJ databases">
        <title>Gemonas diversity in paddy soil.</title>
        <authorList>
            <person name="Liu G."/>
        </authorList>
    </citation>
    <scope>NUCLEOTIDE SEQUENCE [LARGE SCALE GENOMIC DNA]</scope>
    <source>
        <strain evidence="1 2">RG2</strain>
    </source>
</reference>